<dbReference type="InterPro" id="IPR027291">
    <property type="entry name" value="Glyco_hydro_38_N_sf"/>
</dbReference>
<dbReference type="OrthoDB" id="9772207at2"/>
<protein>
    <submittedName>
        <fullName evidence="6">Alpha-mannosidase</fullName>
    </submittedName>
</protein>
<dbReference type="Pfam" id="PF17677">
    <property type="entry name" value="Glyco_hydro38C2"/>
    <property type="match status" value="1"/>
</dbReference>
<name>A0A5C4JLW3_9HYPH</name>
<dbReference type="Pfam" id="PF01074">
    <property type="entry name" value="Glyco_hydro_38N"/>
    <property type="match status" value="1"/>
</dbReference>
<dbReference type="SUPFAM" id="SSF74650">
    <property type="entry name" value="Galactose mutarotase-like"/>
    <property type="match status" value="1"/>
</dbReference>
<keyword evidence="7" id="KW-1185">Reference proteome</keyword>
<dbReference type="SUPFAM" id="SSF88713">
    <property type="entry name" value="Glycoside hydrolase/deacetylase"/>
    <property type="match status" value="1"/>
</dbReference>
<dbReference type="AlphaFoldDB" id="A0A5C4JLW3"/>
<keyword evidence="3" id="KW-0378">Hydrolase</keyword>
<accession>A0A5C4JLW3</accession>
<evidence type="ECO:0000256" key="3">
    <source>
        <dbReference type="ARBA" id="ARBA00022801"/>
    </source>
</evidence>
<dbReference type="EMBL" id="VCLB01000011">
    <property type="protein sequence ID" value="TNB46171.1"/>
    <property type="molecule type" value="Genomic_DNA"/>
</dbReference>
<reference evidence="6 7" key="1">
    <citation type="submission" date="2019-06" db="EMBL/GenBank/DDBJ databases">
        <title>Martelella lutilitoris sp. nov., isolated from a tidal mudflat.</title>
        <authorList>
            <person name="Kim Y.-J."/>
        </authorList>
    </citation>
    <scope>NUCLEOTIDE SEQUENCE [LARGE SCALE GENOMIC DNA]</scope>
    <source>
        <strain evidence="6 7">GH2-6</strain>
    </source>
</reference>
<dbReference type="SUPFAM" id="SSF88688">
    <property type="entry name" value="Families 57/38 glycoside transferase middle domain"/>
    <property type="match status" value="1"/>
</dbReference>
<dbReference type="InterPro" id="IPR011682">
    <property type="entry name" value="Glyco_hydro_38_C"/>
</dbReference>
<keyword evidence="4" id="KW-0326">Glycosidase</keyword>
<proteinExistence type="inferred from homology"/>
<feature type="domain" description="Glycoside hydrolase family 38 central" evidence="5">
    <location>
        <begin position="529"/>
        <end position="607"/>
    </location>
</feature>
<evidence type="ECO:0000256" key="4">
    <source>
        <dbReference type="ARBA" id="ARBA00023295"/>
    </source>
</evidence>
<evidence type="ECO:0000313" key="7">
    <source>
        <dbReference type="Proteomes" id="UP000307874"/>
    </source>
</evidence>
<keyword evidence="2" id="KW-0479">Metal-binding</keyword>
<dbReference type="Gene3D" id="3.20.110.10">
    <property type="entry name" value="Glycoside hydrolase 38, N terminal domain"/>
    <property type="match status" value="1"/>
</dbReference>
<evidence type="ECO:0000259" key="5">
    <source>
        <dbReference type="SMART" id="SM00872"/>
    </source>
</evidence>
<evidence type="ECO:0000313" key="6">
    <source>
        <dbReference type="EMBL" id="TNB46171.1"/>
    </source>
</evidence>
<dbReference type="InterPro" id="IPR000602">
    <property type="entry name" value="Glyco_hydro_38_N"/>
</dbReference>
<dbReference type="InterPro" id="IPR041147">
    <property type="entry name" value="GH38_C"/>
</dbReference>
<dbReference type="Gene3D" id="1.20.1270.50">
    <property type="entry name" value="Glycoside hydrolase family 38, central domain"/>
    <property type="match status" value="1"/>
</dbReference>
<dbReference type="FunFam" id="1.20.1270.50:FF:000004">
    <property type="entry name" value="alpha-mannosidase 2C1 isoform X1"/>
    <property type="match status" value="1"/>
</dbReference>
<dbReference type="Gene3D" id="2.60.40.2220">
    <property type="match status" value="1"/>
</dbReference>
<dbReference type="PANTHER" id="PTHR46017:SF1">
    <property type="entry name" value="ALPHA-MANNOSIDASE 2C1"/>
    <property type="match status" value="1"/>
</dbReference>
<dbReference type="Proteomes" id="UP000307874">
    <property type="component" value="Unassembled WGS sequence"/>
</dbReference>
<dbReference type="InterPro" id="IPR028995">
    <property type="entry name" value="Glyco_hydro_57/38_cen_sf"/>
</dbReference>
<dbReference type="GO" id="GO:0030246">
    <property type="term" value="F:carbohydrate binding"/>
    <property type="evidence" value="ECO:0007669"/>
    <property type="project" value="InterPro"/>
</dbReference>
<dbReference type="GO" id="GO:0046872">
    <property type="term" value="F:metal ion binding"/>
    <property type="evidence" value="ECO:0007669"/>
    <property type="project" value="UniProtKB-KW"/>
</dbReference>
<dbReference type="InterPro" id="IPR015341">
    <property type="entry name" value="Glyco_hydro_38_cen"/>
</dbReference>
<dbReference type="InterPro" id="IPR011013">
    <property type="entry name" value="Gal_mutarotase_sf_dom"/>
</dbReference>
<dbReference type="Pfam" id="PF07748">
    <property type="entry name" value="Glyco_hydro_38C"/>
    <property type="match status" value="1"/>
</dbReference>
<dbReference type="InterPro" id="IPR037094">
    <property type="entry name" value="Glyco_hydro_38_cen_sf"/>
</dbReference>
<dbReference type="Pfam" id="PF09261">
    <property type="entry name" value="Alpha-mann_mid"/>
    <property type="match status" value="1"/>
</dbReference>
<comment type="similarity">
    <text evidence="1">Belongs to the glycosyl hydrolase 38 family.</text>
</comment>
<dbReference type="InterPro" id="IPR011330">
    <property type="entry name" value="Glyco_hydro/deAcase_b/a-brl"/>
</dbReference>
<comment type="caution">
    <text evidence="6">The sequence shown here is derived from an EMBL/GenBank/DDBJ whole genome shotgun (WGS) entry which is preliminary data.</text>
</comment>
<sequence length="1067" mass="119381">MMRDASPLAGELGLLPDDIKQEAKLKRLLDDLKTKVTSPVDAALAWHFSETPMTPSEALSAEWASWPPFGPRSVWSKKQGHTWFAGAFTVPEEAHGRILVLRIASQWEERKGSTDPQCLAYLDGRIAQAIDGNHMELEIARSAVAGTTHTVHVNAFTFFDRPLVGLATSFHLRDERVEKLYYDLLVPYQVATYLPQTDPRRHVVLDLVDQALRALDRRDGDTPEFRQSLPAAEAIAAEIYALPDGGIKPLITAVGHTHIDIAWLWRVAHTRDKAGRSFATALKLMDEYPGFAFMYNQAVLFNFLKQDYPELWERVKEKVRSGQFEIEGAMWVEPDANIVSGESLVRQIMRGRQFHRDEFGVVPKSLWLPDTFGYSANLPQIMCGSGLDYFITSKLSWNDTNRHPYDTFFWRGIDGSTTKAQLITTQALESKTFYTIYNPELTVSEVFGSWRRYEPKSASREVLMCYGYGDGGGGPTRDMIERGSRLERGIPGAPELRLEGIGPFLDRLGARMEARAEKFPTWNGELYLEYHRGTLTTLARNKASNRKAERLMRELEFLSSMAFVLKGRSYPGDELRGYWETILINQFHDILPGTSIAEVYQDTDVEYGALFSAIASKDGLWHAALGAVCEREEEELTLVNATGQDRAGELVTIGSASALAGLGLESAGTVAPLQRLEKADGTAVFAAPATVRPLGWSKAALRASAAAPATSVLSVSTSHLENEHIRVSLDDRGEITSLFDKTRDRELVKAGSTANRLIAYEDKPKKYDAWDIDHYFEEQYWPLADGPVTFEVVEQGPYRAALRISRTYQSSTLVQIVSLEAGASMVRFETLVDWQEQHTVLKACFPLDLNCSEIRSEIQFGHVKRATHRNTSVDKARFETSMHRWIDMSETNFGAAFLNDCKYGYDAVEQLVRLTLLRGSMAPAEMPDRGENRMSYAIMVHGGLTDLSEVQRAAERFNNPIVVVGDASRPSQVPVSHAAFSFATCDAANVTLETVKKAEESEALILRMFEHANIRAEGRIVFGIPVKSVRITNLMEEHEGRELTLSDNGVDIDLRPFEIQTLKIEPA</sequence>
<dbReference type="CDD" id="cd10789">
    <property type="entry name" value="GH38N_AMII_ER_cytosolic"/>
    <property type="match status" value="1"/>
</dbReference>
<organism evidence="6 7">
    <name type="scientific">Martelella lutilitoris</name>
    <dbReference type="NCBI Taxonomy" id="2583532"/>
    <lineage>
        <taxon>Bacteria</taxon>
        <taxon>Pseudomonadati</taxon>
        <taxon>Pseudomonadota</taxon>
        <taxon>Alphaproteobacteria</taxon>
        <taxon>Hyphomicrobiales</taxon>
        <taxon>Aurantimonadaceae</taxon>
        <taxon>Martelella</taxon>
    </lineage>
</organism>
<dbReference type="GO" id="GO:0009313">
    <property type="term" value="P:oligosaccharide catabolic process"/>
    <property type="evidence" value="ECO:0007669"/>
    <property type="project" value="TreeGrafter"/>
</dbReference>
<dbReference type="FunFam" id="3.20.110.10:FF:000002">
    <property type="entry name" value="alpha-mannosidase 2C1 isoform X1"/>
    <property type="match status" value="1"/>
</dbReference>
<dbReference type="GO" id="GO:0004559">
    <property type="term" value="F:alpha-mannosidase activity"/>
    <property type="evidence" value="ECO:0007669"/>
    <property type="project" value="InterPro"/>
</dbReference>
<evidence type="ECO:0000256" key="1">
    <source>
        <dbReference type="ARBA" id="ARBA00009792"/>
    </source>
</evidence>
<dbReference type="Gene3D" id="2.70.98.30">
    <property type="entry name" value="Golgi alpha-mannosidase II, domain 4"/>
    <property type="match status" value="1"/>
</dbReference>
<gene>
    <name evidence="6" type="ORF">FF124_18615</name>
</gene>
<evidence type="ECO:0000256" key="2">
    <source>
        <dbReference type="ARBA" id="ARBA00022723"/>
    </source>
</evidence>
<dbReference type="PANTHER" id="PTHR46017">
    <property type="entry name" value="ALPHA-MANNOSIDASE 2C1"/>
    <property type="match status" value="1"/>
</dbReference>
<dbReference type="GO" id="GO:0006013">
    <property type="term" value="P:mannose metabolic process"/>
    <property type="evidence" value="ECO:0007669"/>
    <property type="project" value="InterPro"/>
</dbReference>
<dbReference type="SMART" id="SM00872">
    <property type="entry name" value="Alpha-mann_mid"/>
    <property type="match status" value="1"/>
</dbReference>